<reference evidence="4 5" key="1">
    <citation type="submission" date="2021-09" db="EMBL/GenBank/DDBJ databases">
        <title>Genomic insights and catalytic innovation underlie evolution of tropane alkaloids biosynthesis.</title>
        <authorList>
            <person name="Wang Y.-J."/>
            <person name="Tian T."/>
            <person name="Huang J.-P."/>
            <person name="Huang S.-X."/>
        </authorList>
    </citation>
    <scope>NUCLEOTIDE SEQUENCE [LARGE SCALE GENOMIC DNA]</scope>
    <source>
        <strain evidence="4">KIB-2018</strain>
        <tissue evidence="4">Leaf</tissue>
    </source>
</reference>
<proteinExistence type="inferred from homology"/>
<dbReference type="AlphaFoldDB" id="A0AAV8U9N6"/>
<comment type="caution">
    <text evidence="4">The sequence shown here is derived from an EMBL/GenBank/DDBJ whole genome shotgun (WGS) entry which is preliminary data.</text>
</comment>
<organism evidence="4 5">
    <name type="scientific">Erythroxylum novogranatense</name>
    <dbReference type="NCBI Taxonomy" id="1862640"/>
    <lineage>
        <taxon>Eukaryota</taxon>
        <taxon>Viridiplantae</taxon>
        <taxon>Streptophyta</taxon>
        <taxon>Embryophyta</taxon>
        <taxon>Tracheophyta</taxon>
        <taxon>Spermatophyta</taxon>
        <taxon>Magnoliopsida</taxon>
        <taxon>eudicotyledons</taxon>
        <taxon>Gunneridae</taxon>
        <taxon>Pentapetalae</taxon>
        <taxon>rosids</taxon>
        <taxon>fabids</taxon>
        <taxon>Malpighiales</taxon>
        <taxon>Erythroxylaceae</taxon>
        <taxon>Erythroxylum</taxon>
    </lineage>
</organism>
<evidence type="ECO:0008006" key="6">
    <source>
        <dbReference type="Google" id="ProtNLM"/>
    </source>
</evidence>
<dbReference type="PANTHER" id="PTHR34804">
    <property type="entry name" value="CAMP-REGULATED PHOSPHOPROTEIN 19-RELATED PROTEIN"/>
    <property type="match status" value="1"/>
</dbReference>
<dbReference type="InterPro" id="IPR006760">
    <property type="entry name" value="Endosulphine"/>
</dbReference>
<feature type="region of interest" description="Disordered" evidence="3">
    <location>
        <begin position="122"/>
        <end position="164"/>
    </location>
</feature>
<evidence type="ECO:0000256" key="1">
    <source>
        <dbReference type="ARBA" id="ARBA00010520"/>
    </source>
</evidence>
<gene>
    <name evidence="4" type="ORF">K2173_016989</name>
</gene>
<dbReference type="PANTHER" id="PTHR34804:SF9">
    <property type="entry name" value="NEGATIVELY LIGHT-REGULATED PROTEIN"/>
    <property type="match status" value="1"/>
</dbReference>
<feature type="compositionally biased region" description="Basic and acidic residues" evidence="3">
    <location>
        <begin position="146"/>
        <end position="164"/>
    </location>
</feature>
<sequence>MSSVKTEEGTVEEREVSFSNQVDEGQSVEAGLKDSAESDESPVSKTQEEEEKVKGRYGELLPKKKPLISKDHERAFFDSADWALGKQGAQKPKGPLEALRPKLELTPHHQVRSRLSDYAAADDDCVDSGSPHMPIEDQTCMLDNTTDEKTAGEEQGNHEKLPIK</sequence>
<feature type="compositionally biased region" description="Basic and acidic residues" evidence="3">
    <location>
        <begin position="1"/>
        <end position="16"/>
    </location>
</feature>
<protein>
    <recommendedName>
        <fullName evidence="6">Endosulphine</fullName>
    </recommendedName>
</protein>
<dbReference type="Proteomes" id="UP001159364">
    <property type="component" value="Linkage Group LG01"/>
</dbReference>
<dbReference type="Pfam" id="PF04667">
    <property type="entry name" value="Endosulfine"/>
    <property type="match status" value="1"/>
</dbReference>
<evidence type="ECO:0000313" key="5">
    <source>
        <dbReference type="Proteomes" id="UP001159364"/>
    </source>
</evidence>
<accession>A0AAV8U9N6</accession>
<feature type="region of interest" description="Disordered" evidence="3">
    <location>
        <begin position="1"/>
        <end position="65"/>
    </location>
</feature>
<evidence type="ECO:0000313" key="4">
    <source>
        <dbReference type="EMBL" id="KAJ8774543.1"/>
    </source>
</evidence>
<comment type="similarity">
    <text evidence="1 2">Belongs to the endosulfine family.</text>
</comment>
<keyword evidence="5" id="KW-1185">Reference proteome</keyword>
<evidence type="ECO:0000256" key="3">
    <source>
        <dbReference type="SAM" id="MobiDB-lite"/>
    </source>
</evidence>
<evidence type="ECO:0000256" key="2">
    <source>
        <dbReference type="RuleBase" id="RU363120"/>
    </source>
</evidence>
<name>A0AAV8U9N6_9ROSI</name>
<dbReference type="EMBL" id="JAIWQS010000001">
    <property type="protein sequence ID" value="KAJ8774543.1"/>
    <property type="molecule type" value="Genomic_DNA"/>
</dbReference>